<keyword evidence="5 7" id="KW-0472">Membrane</keyword>
<feature type="domain" description="TonB-dependent receptor plug" evidence="8">
    <location>
        <begin position="123"/>
        <end position="232"/>
    </location>
</feature>
<dbReference type="NCBIfam" id="TIGR04057">
    <property type="entry name" value="SusC_RagA_signa"/>
    <property type="match status" value="1"/>
</dbReference>
<sequence>MKKHLFRLLAFMPMLVFFQFLGGYVIAQDVPHTIRGKVVDAQTGQPVIGVTVRLQNKKTGAATNQEGMFTIEALSSDILQFTSIGYEVLLIPVKDQTFIAAKLGASKSTLNDVVVVGYGTQKKINMTGAVSTVNAKMIEDRPITTLAGALQGSAAGLVITRTSGQPGAENFGIQIRGATSANGGVSPLVILDGIAASTTVLLTLNPNDVESVTMLKDAAAASIYGAQAAGGVMIITTKKGKAGKPVFEYSNLLSAQKPQNVPEKLSLLEEMLYVNVSAANSGGSPGYSSTDINRVRLGLQNYVDPNDTTRYVYYNSKSQIGQILRDNSAMSTHNFSVRGGTEKTHYLMSLGLFNQNGLFKIGPDKFKRYNARINVGTQITDKITFDARVGFNVTDMLQPTITPDGTWSTSLLNVIYRFRNRNPLRTPEGRYHDNSASGITSYAILDAGGQIKSLGRNLDGVFTMQSKDWLVKGLDLTVKYGGQYYNNETASFYKTVQTWFRSVPGEKLQDPNSFDRSVSSNWNSNVQFLADYDWSFGKDHSFHLLGGYQWNDNRYQYLGASASSLVSNDLGTLNLGNSLTRGNSDYISTSAFQSVFGRFNYVFRDKFLVEATLRSDESSRLSPGRRTKVFPAVSAGWKLQNEPWFATMKSVFSEFKIRGSWGRLGSAEGGIIGQYDFIDKLSQGSNVVLGNTETKSTYFYNGAIPSATLTWETLETSNIGVDLGLLRSKLNVSFDYYVKHNNNMLVPQQLPVILGIDAPVINGGRLRSWGWEVQLTYADRTESGIDYGVSFNLSDNQNKLLKYNNNNSVWLGTVSLLEGYPLNTIWGYQTDGYIQNQKDLDNSPFYSSLIGIGDVKYVDKDRNGILNNGAGTVNKRGDLVYLGTNQPRYTFGWTGSVGWKGIDLQVFLQGVLQNTFLAETDAIHPSTGSWIIPLKMHLDYWTEDNRNAAFPRPRTGTASYLTSDKWTMNGAYMRLKNIQVGYSLPKQLLEKVHVSRLRLFFSAQDILTWDKLGIFSNTFNPESMNSVGHNYPLFGTYSFGVNLSF</sequence>
<evidence type="ECO:0000256" key="2">
    <source>
        <dbReference type="ARBA" id="ARBA00022448"/>
    </source>
</evidence>
<dbReference type="Gene3D" id="2.40.170.20">
    <property type="entry name" value="TonB-dependent receptor, beta-barrel domain"/>
    <property type="match status" value="1"/>
</dbReference>
<reference evidence="9 10" key="1">
    <citation type="submission" date="2017-02" db="EMBL/GenBank/DDBJ databases">
        <authorList>
            <person name="Peterson S.W."/>
        </authorList>
    </citation>
    <scope>NUCLEOTIDE SEQUENCE [LARGE SCALE GENOMIC DNA]</scope>
    <source>
        <strain evidence="9 10">DSM 18108</strain>
    </source>
</reference>
<evidence type="ECO:0000313" key="10">
    <source>
        <dbReference type="Proteomes" id="UP000190166"/>
    </source>
</evidence>
<comment type="similarity">
    <text evidence="7">Belongs to the TonB-dependent receptor family.</text>
</comment>
<evidence type="ECO:0000256" key="5">
    <source>
        <dbReference type="ARBA" id="ARBA00023136"/>
    </source>
</evidence>
<dbReference type="InterPro" id="IPR023996">
    <property type="entry name" value="TonB-dep_OMP_SusC/RagA"/>
</dbReference>
<evidence type="ECO:0000256" key="4">
    <source>
        <dbReference type="ARBA" id="ARBA00022692"/>
    </source>
</evidence>
<dbReference type="InterPro" id="IPR036942">
    <property type="entry name" value="Beta-barrel_TonB_sf"/>
</dbReference>
<evidence type="ECO:0000256" key="3">
    <source>
        <dbReference type="ARBA" id="ARBA00022452"/>
    </source>
</evidence>
<accession>A0A1T5PBI6</accession>
<dbReference type="PROSITE" id="PS52016">
    <property type="entry name" value="TONB_DEPENDENT_REC_3"/>
    <property type="match status" value="1"/>
</dbReference>
<evidence type="ECO:0000256" key="6">
    <source>
        <dbReference type="ARBA" id="ARBA00023237"/>
    </source>
</evidence>
<dbReference type="RefSeq" id="WP_079473178.1">
    <property type="nucleotide sequence ID" value="NZ_FUZZ01000006.1"/>
</dbReference>
<dbReference type="InterPro" id="IPR037066">
    <property type="entry name" value="Plug_dom_sf"/>
</dbReference>
<dbReference type="EMBL" id="FUZZ01000006">
    <property type="protein sequence ID" value="SKD10012.1"/>
    <property type="molecule type" value="Genomic_DNA"/>
</dbReference>
<dbReference type="Pfam" id="PF07715">
    <property type="entry name" value="Plug"/>
    <property type="match status" value="1"/>
</dbReference>
<dbReference type="Pfam" id="PF13715">
    <property type="entry name" value="CarbopepD_reg_2"/>
    <property type="match status" value="1"/>
</dbReference>
<evidence type="ECO:0000256" key="7">
    <source>
        <dbReference type="PROSITE-ProRule" id="PRU01360"/>
    </source>
</evidence>
<dbReference type="NCBIfam" id="TIGR04056">
    <property type="entry name" value="OMP_RagA_SusC"/>
    <property type="match status" value="1"/>
</dbReference>
<dbReference type="InterPro" id="IPR023997">
    <property type="entry name" value="TonB-dep_OMP_SusC/RagA_CS"/>
</dbReference>
<keyword evidence="10" id="KW-1185">Reference proteome</keyword>
<dbReference type="InterPro" id="IPR039426">
    <property type="entry name" value="TonB-dep_rcpt-like"/>
</dbReference>
<dbReference type="Gene3D" id="2.170.130.10">
    <property type="entry name" value="TonB-dependent receptor, plug domain"/>
    <property type="match status" value="1"/>
</dbReference>
<comment type="subcellular location">
    <subcellularLocation>
        <location evidence="1 7">Cell outer membrane</location>
        <topology evidence="1 7">Multi-pass membrane protein</topology>
    </subcellularLocation>
</comment>
<proteinExistence type="inferred from homology"/>
<keyword evidence="6 7" id="KW-0998">Cell outer membrane</keyword>
<dbReference type="AlphaFoldDB" id="A0A1T5PBI6"/>
<dbReference type="GO" id="GO:0009279">
    <property type="term" value="C:cell outer membrane"/>
    <property type="evidence" value="ECO:0007669"/>
    <property type="project" value="UniProtKB-SubCell"/>
</dbReference>
<dbReference type="SUPFAM" id="SSF49464">
    <property type="entry name" value="Carboxypeptidase regulatory domain-like"/>
    <property type="match status" value="1"/>
</dbReference>
<organism evidence="9 10">
    <name type="scientific">Chitinophaga ginsengisegetis</name>
    <dbReference type="NCBI Taxonomy" id="393003"/>
    <lineage>
        <taxon>Bacteria</taxon>
        <taxon>Pseudomonadati</taxon>
        <taxon>Bacteroidota</taxon>
        <taxon>Chitinophagia</taxon>
        <taxon>Chitinophagales</taxon>
        <taxon>Chitinophagaceae</taxon>
        <taxon>Chitinophaga</taxon>
    </lineage>
</organism>
<dbReference type="STRING" id="393003.SAMN05660461_5912"/>
<keyword evidence="2 7" id="KW-0813">Transport</keyword>
<name>A0A1T5PBI6_9BACT</name>
<evidence type="ECO:0000256" key="1">
    <source>
        <dbReference type="ARBA" id="ARBA00004571"/>
    </source>
</evidence>
<dbReference type="InterPro" id="IPR012910">
    <property type="entry name" value="Plug_dom"/>
</dbReference>
<evidence type="ECO:0000313" key="9">
    <source>
        <dbReference type="EMBL" id="SKD10012.1"/>
    </source>
</evidence>
<keyword evidence="4 7" id="KW-0812">Transmembrane</keyword>
<keyword evidence="3 7" id="KW-1134">Transmembrane beta strand</keyword>
<dbReference type="Proteomes" id="UP000190166">
    <property type="component" value="Unassembled WGS sequence"/>
</dbReference>
<protein>
    <submittedName>
        <fullName evidence="9">TonB-linked outer membrane protein, SusC/RagA family</fullName>
    </submittedName>
</protein>
<gene>
    <name evidence="9" type="ORF">SAMN05660461_5912</name>
</gene>
<evidence type="ECO:0000259" key="8">
    <source>
        <dbReference type="Pfam" id="PF07715"/>
    </source>
</evidence>
<dbReference type="SUPFAM" id="SSF56935">
    <property type="entry name" value="Porins"/>
    <property type="match status" value="1"/>
</dbReference>
<dbReference type="InterPro" id="IPR008969">
    <property type="entry name" value="CarboxyPept-like_regulatory"/>
</dbReference>
<dbReference type="Gene3D" id="2.60.40.1120">
    <property type="entry name" value="Carboxypeptidase-like, regulatory domain"/>
    <property type="match status" value="1"/>
</dbReference>